<evidence type="ECO:0000313" key="2">
    <source>
        <dbReference type="Proteomes" id="UP001215598"/>
    </source>
</evidence>
<dbReference type="Proteomes" id="UP001215598">
    <property type="component" value="Unassembled WGS sequence"/>
</dbReference>
<sequence length="223" mass="24209">MKRFVLFTRSSFPAYQHGKLFLSPATWHATLACAVASFAARVESALTAAAATASAVPLAAFGDDLRLLAGVLAGRVDVRALMPAVWVFGYLVPYAVSAEEQEGEEGRRWLGWRGIYENTLDVLAEGTLGAVDMIAEVFPARAELDAMLDALPADPAAASLAVLHPHLPPASAIRKLKHNDLVPTHVIFAESPPLTHFTRRCCCCRLRELEKTPHFEEESGYPT</sequence>
<reference evidence="1" key="1">
    <citation type="submission" date="2023-03" db="EMBL/GenBank/DDBJ databases">
        <title>Massive genome expansion in bonnet fungi (Mycena s.s.) driven by repeated elements and novel gene families across ecological guilds.</title>
        <authorList>
            <consortium name="Lawrence Berkeley National Laboratory"/>
            <person name="Harder C.B."/>
            <person name="Miyauchi S."/>
            <person name="Viragh M."/>
            <person name="Kuo A."/>
            <person name="Thoen E."/>
            <person name="Andreopoulos B."/>
            <person name="Lu D."/>
            <person name="Skrede I."/>
            <person name="Drula E."/>
            <person name="Henrissat B."/>
            <person name="Morin E."/>
            <person name="Kohler A."/>
            <person name="Barry K."/>
            <person name="LaButti K."/>
            <person name="Morin E."/>
            <person name="Salamov A."/>
            <person name="Lipzen A."/>
            <person name="Mereny Z."/>
            <person name="Hegedus B."/>
            <person name="Baldrian P."/>
            <person name="Stursova M."/>
            <person name="Weitz H."/>
            <person name="Taylor A."/>
            <person name="Grigoriev I.V."/>
            <person name="Nagy L.G."/>
            <person name="Martin F."/>
            <person name="Kauserud H."/>
        </authorList>
    </citation>
    <scope>NUCLEOTIDE SEQUENCE</scope>
    <source>
        <strain evidence="1">CBHHK182m</strain>
    </source>
</reference>
<organism evidence="1 2">
    <name type="scientific">Mycena metata</name>
    <dbReference type="NCBI Taxonomy" id="1033252"/>
    <lineage>
        <taxon>Eukaryota</taxon>
        <taxon>Fungi</taxon>
        <taxon>Dikarya</taxon>
        <taxon>Basidiomycota</taxon>
        <taxon>Agaricomycotina</taxon>
        <taxon>Agaricomycetes</taxon>
        <taxon>Agaricomycetidae</taxon>
        <taxon>Agaricales</taxon>
        <taxon>Marasmiineae</taxon>
        <taxon>Mycenaceae</taxon>
        <taxon>Mycena</taxon>
    </lineage>
</organism>
<dbReference type="PROSITE" id="PS51257">
    <property type="entry name" value="PROKAR_LIPOPROTEIN"/>
    <property type="match status" value="1"/>
</dbReference>
<dbReference type="EMBL" id="JARKIB010000512">
    <property type="protein sequence ID" value="KAJ7702620.1"/>
    <property type="molecule type" value="Genomic_DNA"/>
</dbReference>
<protein>
    <submittedName>
        <fullName evidence="1">Uncharacterized protein</fullName>
    </submittedName>
</protein>
<name>A0AAD7DZQ1_9AGAR</name>
<dbReference type="AlphaFoldDB" id="A0AAD7DZQ1"/>
<keyword evidence="2" id="KW-1185">Reference proteome</keyword>
<proteinExistence type="predicted"/>
<gene>
    <name evidence="1" type="ORF">B0H16DRAFT_1748174</name>
</gene>
<accession>A0AAD7DZQ1</accession>
<comment type="caution">
    <text evidence="1">The sequence shown here is derived from an EMBL/GenBank/DDBJ whole genome shotgun (WGS) entry which is preliminary data.</text>
</comment>
<evidence type="ECO:0000313" key="1">
    <source>
        <dbReference type="EMBL" id="KAJ7702620.1"/>
    </source>
</evidence>